<dbReference type="PATRIC" id="fig|679200.3.peg.1035"/>
<dbReference type="GO" id="GO:0030170">
    <property type="term" value="F:pyridoxal phosphate binding"/>
    <property type="evidence" value="ECO:0007669"/>
    <property type="project" value="TreeGrafter"/>
</dbReference>
<keyword evidence="10" id="KW-1185">Reference proteome</keyword>
<evidence type="ECO:0000313" key="9">
    <source>
        <dbReference type="EMBL" id="EHI55941.1"/>
    </source>
</evidence>
<evidence type="ECO:0000256" key="3">
    <source>
        <dbReference type="ARBA" id="ARBA00022898"/>
    </source>
</evidence>
<dbReference type="Pfam" id="PF02347">
    <property type="entry name" value="GDC-P"/>
    <property type="match status" value="1"/>
</dbReference>
<dbReference type="GO" id="GO:0019464">
    <property type="term" value="P:glycine decarboxylation via glycine cleavage system"/>
    <property type="evidence" value="ECO:0007669"/>
    <property type="project" value="UniProtKB-UniRule"/>
</dbReference>
<evidence type="ECO:0000256" key="4">
    <source>
        <dbReference type="ARBA" id="ARBA00023002"/>
    </source>
</evidence>
<dbReference type="InterPro" id="IPR015422">
    <property type="entry name" value="PyrdxlP-dep_Trfase_small"/>
</dbReference>
<dbReference type="AlphaFoldDB" id="G5GHE4"/>
<dbReference type="InterPro" id="IPR015421">
    <property type="entry name" value="PyrdxlP-dep_Trfase_major"/>
</dbReference>
<dbReference type="EMBL" id="ACZL01000015">
    <property type="protein sequence ID" value="EHI55941.1"/>
    <property type="molecule type" value="Genomic_DNA"/>
</dbReference>
<dbReference type="FunFam" id="3.40.640.10:FF:000224">
    <property type="entry name" value="Probable glycine dehydrogenase (decarboxylating) subunit 2"/>
    <property type="match status" value="1"/>
</dbReference>
<name>G5GHE4_9FIRM</name>
<dbReference type="Pfam" id="PF21478">
    <property type="entry name" value="GcvP2_C"/>
    <property type="match status" value="1"/>
</dbReference>
<reference evidence="9 10" key="1">
    <citation type="submission" date="2011-08" db="EMBL/GenBank/DDBJ databases">
        <title>The Genome Sequence of Johnsonella ignava ATCC 51276.</title>
        <authorList>
            <consortium name="The Broad Institute Genome Sequencing Platform"/>
            <person name="Earl A."/>
            <person name="Ward D."/>
            <person name="Feldgarden M."/>
            <person name="Gevers D."/>
            <person name="Izard J."/>
            <person name="Blanton J.M."/>
            <person name="Baranova O.V."/>
            <person name="Dewhirst F.E."/>
            <person name="Young S.K."/>
            <person name="Zeng Q."/>
            <person name="Gargeya S."/>
            <person name="Fitzgerald M."/>
            <person name="Haas B."/>
            <person name="Abouelleil A."/>
            <person name="Alvarado L."/>
            <person name="Arachchi H.M."/>
            <person name="Berlin A."/>
            <person name="Brown A."/>
            <person name="Chapman S.B."/>
            <person name="Chen Z."/>
            <person name="Dunbar C."/>
            <person name="Freedman E."/>
            <person name="Gearin G."/>
            <person name="Gellesch M."/>
            <person name="Goldberg J."/>
            <person name="Griggs A."/>
            <person name="Gujja S."/>
            <person name="Heiman D."/>
            <person name="Howarth C."/>
            <person name="Larson L."/>
            <person name="Lui A."/>
            <person name="MacDonald P.J.P."/>
            <person name="Montmayeur A."/>
            <person name="Murphy C."/>
            <person name="Neiman D."/>
            <person name="Pearson M."/>
            <person name="Priest M."/>
            <person name="Roberts A."/>
            <person name="Saif S."/>
            <person name="Shea T."/>
            <person name="Shenoy N."/>
            <person name="Sisk P."/>
            <person name="Stolte C."/>
            <person name="Sykes S."/>
            <person name="Wortman J."/>
            <person name="Nusbaum C."/>
            <person name="Birren B."/>
        </authorList>
    </citation>
    <scope>NUCLEOTIDE SEQUENCE [LARGE SCALE GENOMIC DNA]</scope>
    <source>
        <strain evidence="9 10">ATCC 51276</strain>
    </source>
</reference>
<dbReference type="eggNOG" id="COG1003">
    <property type="taxonomic scope" value="Bacteria"/>
</dbReference>
<gene>
    <name evidence="6" type="primary">gcvPB</name>
    <name evidence="9" type="ORF">HMPREF9333_00984</name>
</gene>
<evidence type="ECO:0000259" key="8">
    <source>
        <dbReference type="Pfam" id="PF21478"/>
    </source>
</evidence>
<comment type="similarity">
    <text evidence="6">Belongs to the GcvP family. C-terminal subunit subfamily.</text>
</comment>
<dbReference type="InterPro" id="IPR020581">
    <property type="entry name" value="GDC_P"/>
</dbReference>
<organism evidence="9 10">
    <name type="scientific">Johnsonella ignava ATCC 51276</name>
    <dbReference type="NCBI Taxonomy" id="679200"/>
    <lineage>
        <taxon>Bacteria</taxon>
        <taxon>Bacillati</taxon>
        <taxon>Bacillota</taxon>
        <taxon>Clostridia</taxon>
        <taxon>Lachnospirales</taxon>
        <taxon>Lachnospiraceae</taxon>
        <taxon>Johnsonella</taxon>
    </lineage>
</organism>
<dbReference type="RefSeq" id="WP_005540328.1">
    <property type="nucleotide sequence ID" value="NZ_JH378831.1"/>
</dbReference>
<dbReference type="FunFam" id="3.90.1150.10:FF:000014">
    <property type="entry name" value="Probable glycine dehydrogenase (decarboxylating) subunit 2"/>
    <property type="match status" value="1"/>
</dbReference>
<dbReference type="Gene3D" id="3.40.640.10">
    <property type="entry name" value="Type I PLP-dependent aspartate aminotransferase-like (Major domain)"/>
    <property type="match status" value="1"/>
</dbReference>
<dbReference type="InterPro" id="IPR015424">
    <property type="entry name" value="PyrdxlP-dep_Trfase"/>
</dbReference>
<dbReference type="OrthoDB" id="9801272at2"/>
<dbReference type="InterPro" id="IPR049315">
    <property type="entry name" value="GDC-P_N"/>
</dbReference>
<comment type="cofactor">
    <cofactor evidence="1 6">
        <name>pyridoxal 5'-phosphate</name>
        <dbReference type="ChEBI" id="CHEBI:597326"/>
    </cofactor>
</comment>
<dbReference type="SUPFAM" id="SSF53383">
    <property type="entry name" value="PLP-dependent transferases"/>
    <property type="match status" value="1"/>
</dbReference>
<comment type="caution">
    <text evidence="9">The sequence shown here is derived from an EMBL/GenBank/DDBJ whole genome shotgun (WGS) entry which is preliminary data.</text>
</comment>
<dbReference type="GO" id="GO:0005960">
    <property type="term" value="C:glycine cleavage complex"/>
    <property type="evidence" value="ECO:0007669"/>
    <property type="project" value="TreeGrafter"/>
</dbReference>
<dbReference type="GO" id="GO:0016594">
    <property type="term" value="F:glycine binding"/>
    <property type="evidence" value="ECO:0007669"/>
    <property type="project" value="TreeGrafter"/>
</dbReference>
<dbReference type="GO" id="GO:0005829">
    <property type="term" value="C:cytosol"/>
    <property type="evidence" value="ECO:0007669"/>
    <property type="project" value="TreeGrafter"/>
</dbReference>
<keyword evidence="3 6" id="KW-0663">Pyridoxal phosphate</keyword>
<feature type="domain" description="Glycine cleavage system P-protein N-terminal" evidence="7">
    <location>
        <begin position="29"/>
        <end position="294"/>
    </location>
</feature>
<sequence length="475" mass="52011">MLVFEKSRPGRGCTLFPPCDVDVVTPSDKDKRESELHLPELSETEISRHYTELAKKSRGVNDGFYPLGSCTMKYNPKINEDMASLPGFTEIHPLQPEHTVQGCLEVLQTVEKYLCEITGMDRLTVQPAAGAHGEFTGLMLIKAYHESRNDTKRTKIIVPDSAHGTNPASATMAGYSVVSIPSSADGCVDIEKLKAVAGDDIAGLMLTNPNTVGLFDKNILEITKIVHDCGGLNYYDGANLNAVMGVVKPGDMGFDVIHLNIHKTFSTPHGGGGPGCGAVGCKKLLADFMPAVLVEGDAEKKFVKPKHSIGEMKAFYGNFLVVVKALTYIKTLGKEGIPQACKNAVLNANYMMDKLKDIYTMAYDQICMHEFVMSLEDLKRKTGVSAMDIAKALIDNGMHPPTMYFPLIVHEALMVEPTETESKETLDDAIAVFRKLYEQAQKDPEALHMAPVTTPVGRLDEVGAARNPVLRYKWK</sequence>
<evidence type="ECO:0000256" key="1">
    <source>
        <dbReference type="ARBA" id="ARBA00001933"/>
    </source>
</evidence>
<evidence type="ECO:0000256" key="2">
    <source>
        <dbReference type="ARBA" id="ARBA00003788"/>
    </source>
</evidence>
<evidence type="ECO:0000256" key="5">
    <source>
        <dbReference type="ARBA" id="ARBA00049026"/>
    </source>
</evidence>
<keyword evidence="4 6" id="KW-0560">Oxidoreductase</keyword>
<evidence type="ECO:0000313" key="10">
    <source>
        <dbReference type="Proteomes" id="UP000003011"/>
    </source>
</evidence>
<evidence type="ECO:0000259" key="7">
    <source>
        <dbReference type="Pfam" id="PF02347"/>
    </source>
</evidence>
<comment type="catalytic activity">
    <reaction evidence="5 6">
        <text>N(6)-[(R)-lipoyl]-L-lysyl-[glycine-cleavage complex H protein] + glycine + H(+) = N(6)-[(R)-S(8)-aminomethyldihydrolipoyl]-L-lysyl-[glycine-cleavage complex H protein] + CO2</text>
        <dbReference type="Rhea" id="RHEA:24304"/>
        <dbReference type="Rhea" id="RHEA-COMP:10494"/>
        <dbReference type="Rhea" id="RHEA-COMP:10495"/>
        <dbReference type="ChEBI" id="CHEBI:15378"/>
        <dbReference type="ChEBI" id="CHEBI:16526"/>
        <dbReference type="ChEBI" id="CHEBI:57305"/>
        <dbReference type="ChEBI" id="CHEBI:83099"/>
        <dbReference type="ChEBI" id="CHEBI:83143"/>
        <dbReference type="EC" id="1.4.4.2"/>
    </reaction>
</comment>
<dbReference type="PANTHER" id="PTHR11773:SF1">
    <property type="entry name" value="GLYCINE DEHYDROGENASE (DECARBOXYLATING), MITOCHONDRIAL"/>
    <property type="match status" value="1"/>
</dbReference>
<dbReference type="STRING" id="679200.HMPREF9333_00984"/>
<dbReference type="Gene3D" id="6.20.440.10">
    <property type="match status" value="1"/>
</dbReference>
<dbReference type="Gene3D" id="3.90.1150.10">
    <property type="entry name" value="Aspartate Aminotransferase, domain 1"/>
    <property type="match status" value="1"/>
</dbReference>
<dbReference type="Proteomes" id="UP000003011">
    <property type="component" value="Unassembled WGS sequence"/>
</dbReference>
<dbReference type="EC" id="1.4.4.2" evidence="6"/>
<feature type="modified residue" description="N6-(pyridoxal phosphate)lysine" evidence="6">
    <location>
        <position position="263"/>
    </location>
</feature>
<dbReference type="HOGENOM" id="CLU_004620_5_0_9"/>
<proteinExistence type="inferred from homology"/>
<feature type="domain" description="Glycine dehydrogenase C-terminal" evidence="8">
    <location>
        <begin position="340"/>
        <end position="441"/>
    </location>
</feature>
<dbReference type="GO" id="GO:0004375">
    <property type="term" value="F:glycine dehydrogenase (decarboxylating) activity"/>
    <property type="evidence" value="ECO:0007669"/>
    <property type="project" value="UniProtKB-EC"/>
</dbReference>
<dbReference type="InterPro" id="IPR023012">
    <property type="entry name" value="GcvPB"/>
</dbReference>
<comment type="subunit">
    <text evidence="6">The glycine cleavage system is composed of four proteins: P, T, L and H. In this organism, the P 'protein' is a heterodimer of two subunits.</text>
</comment>
<evidence type="ECO:0000256" key="6">
    <source>
        <dbReference type="HAMAP-Rule" id="MF_00713"/>
    </source>
</evidence>
<protein>
    <recommendedName>
        <fullName evidence="6">Probable glycine dehydrogenase (decarboxylating) subunit 2</fullName>
        <ecNumber evidence="6">1.4.4.2</ecNumber>
    </recommendedName>
    <alternativeName>
        <fullName evidence="6">Glycine cleavage system P-protein subunit 2</fullName>
    </alternativeName>
    <alternativeName>
        <fullName evidence="6">Glycine decarboxylase subunit 2</fullName>
    </alternativeName>
    <alternativeName>
        <fullName evidence="6">Glycine dehydrogenase (aminomethyl-transferring) subunit 2</fullName>
    </alternativeName>
</protein>
<comment type="function">
    <text evidence="2 6">The glycine cleavage system catalyzes the degradation of glycine. The P protein binds the alpha-amino group of glycine through its pyridoxal phosphate cofactor; CO(2) is released and the remaining methylamine moiety is then transferred to the lipoamide cofactor of the H protein.</text>
</comment>
<dbReference type="InterPro" id="IPR049316">
    <property type="entry name" value="GDC-P_C"/>
</dbReference>
<dbReference type="PANTHER" id="PTHR11773">
    <property type="entry name" value="GLYCINE DEHYDROGENASE, DECARBOXYLATING"/>
    <property type="match status" value="1"/>
</dbReference>
<dbReference type="NCBIfam" id="NF003346">
    <property type="entry name" value="PRK04366.1"/>
    <property type="match status" value="1"/>
</dbReference>
<dbReference type="HAMAP" id="MF_00713">
    <property type="entry name" value="GcvPB"/>
    <property type="match status" value="1"/>
</dbReference>
<accession>G5GHE4</accession>